<dbReference type="InterPro" id="IPR008407">
    <property type="entry name" value="Brnchd-chn_aa_trnsp_AzlD"/>
</dbReference>
<reference evidence="1" key="1">
    <citation type="journal article" date="2014" name="Genome Announc.">
        <title>Draft genome sequences of the altered schaedler flora, a defined bacterial community from gnotobiotic mice.</title>
        <authorList>
            <person name="Wannemuehler M.J."/>
            <person name="Overstreet A.M."/>
            <person name="Ward D.V."/>
            <person name="Phillips G.J."/>
        </authorList>
    </citation>
    <scope>NUCLEOTIDE SEQUENCE</scope>
    <source>
        <strain evidence="1">ASF457</strain>
    </source>
</reference>
<evidence type="ECO:0000313" key="1">
    <source>
        <dbReference type="EMBL" id="USF24843.1"/>
    </source>
</evidence>
<proteinExistence type="predicted"/>
<dbReference type="EMBL" id="CP097562">
    <property type="protein sequence ID" value="USF24843.1"/>
    <property type="molecule type" value="Genomic_DNA"/>
</dbReference>
<accession>V2Q7W6</accession>
<reference evidence="1" key="2">
    <citation type="submission" date="2022-05" db="EMBL/GenBank/DDBJ databases">
        <authorList>
            <person name="Proctor A.L."/>
            <person name="Phillips G.J."/>
            <person name="Wannemuehler M.J."/>
        </authorList>
    </citation>
    <scope>NUCLEOTIDE SEQUENCE</scope>
    <source>
        <strain evidence="1">ASF457</strain>
    </source>
</reference>
<evidence type="ECO:0000313" key="2">
    <source>
        <dbReference type="Proteomes" id="UP000017429"/>
    </source>
</evidence>
<keyword evidence="2" id="KW-1185">Reference proteome</keyword>
<organism evidence="1 2">
    <name type="scientific">Mucispirillum schaedleri ASF457</name>
    <dbReference type="NCBI Taxonomy" id="1379858"/>
    <lineage>
        <taxon>Bacteria</taxon>
        <taxon>Pseudomonadati</taxon>
        <taxon>Deferribacterota</taxon>
        <taxon>Deferribacteres</taxon>
        <taxon>Deferribacterales</taxon>
        <taxon>Mucispirillaceae</taxon>
        <taxon>Mucispirillum</taxon>
    </lineage>
</organism>
<name>V2Q7W6_9BACT</name>
<dbReference type="KEGG" id="msch:N508_001937"/>
<dbReference type="eggNOG" id="COG4392">
    <property type="taxonomic scope" value="Bacteria"/>
</dbReference>
<dbReference type="AlphaFoldDB" id="V2Q7W6"/>
<reference evidence="1" key="3">
    <citation type="submission" date="2022-06" db="EMBL/GenBank/DDBJ databases">
        <title>Resources to Facilitate Use of the Altered Schaedler Flora (ASF) Mouse Model to Study Microbiome Function.</title>
        <authorList>
            <person name="Proctor A."/>
            <person name="Parvinroo S."/>
            <person name="Richie T."/>
            <person name="Jia X."/>
            <person name="Lee S.T.M."/>
            <person name="Karp P.D."/>
            <person name="Paley S."/>
            <person name="Kostic A.D."/>
            <person name="Pierre J.F."/>
            <person name="Wannemuehler M.J."/>
            <person name="Phillips G.J."/>
        </authorList>
    </citation>
    <scope>NUCLEOTIDE SEQUENCE</scope>
    <source>
        <strain evidence="1">ASF457</strain>
    </source>
</reference>
<dbReference type="OrthoDB" id="7870017at2"/>
<dbReference type="Proteomes" id="UP000017429">
    <property type="component" value="Chromosome"/>
</dbReference>
<protein>
    <submittedName>
        <fullName evidence="1">Uncharacterized protein</fullName>
    </submittedName>
</protein>
<dbReference type="Pfam" id="PF05437">
    <property type="entry name" value="AzlD"/>
    <property type="match status" value="1"/>
</dbReference>
<dbReference type="RefSeq" id="WP_023276867.1">
    <property type="nucleotide sequence ID" value="NZ_CP097562.1"/>
</dbReference>
<gene>
    <name evidence="1" type="ORF">N508_001937</name>
</gene>
<sequence length="113" mass="12688">MLSNNPLEYVYMIIIGMAAVTYFSRELPFVILKGKKLNSSIVEWMGYVPIAVLAALLIPALLIDGESKKLFISLDNLFLVAGIFTFLFGIFIKNLFAVIIFGISLLAVIRYFF</sequence>